<dbReference type="GO" id="GO:0003700">
    <property type="term" value="F:DNA-binding transcription factor activity"/>
    <property type="evidence" value="ECO:0007669"/>
    <property type="project" value="TreeGrafter"/>
</dbReference>
<keyword evidence="1" id="KW-0805">Transcription regulation</keyword>
<proteinExistence type="predicted"/>
<keyword evidence="7" id="KW-1185">Reference proteome</keyword>
<dbReference type="EMBL" id="SNZP01000014">
    <property type="protein sequence ID" value="TDR73259.1"/>
    <property type="molecule type" value="Genomic_DNA"/>
</dbReference>
<name>A0A4R7AYT3_9NEIS</name>
<dbReference type="RefSeq" id="WP_166642302.1">
    <property type="nucleotide sequence ID" value="NZ_SNZP01000014.1"/>
</dbReference>
<keyword evidence="3" id="KW-0804">Transcription</keyword>
<dbReference type="Pfam" id="PF00440">
    <property type="entry name" value="TetR_N"/>
    <property type="match status" value="1"/>
</dbReference>
<evidence type="ECO:0000256" key="4">
    <source>
        <dbReference type="PROSITE-ProRule" id="PRU00335"/>
    </source>
</evidence>
<dbReference type="InterPro" id="IPR001647">
    <property type="entry name" value="HTH_TetR"/>
</dbReference>
<comment type="caution">
    <text evidence="6">The sequence shown here is derived from an EMBL/GenBank/DDBJ whole genome shotgun (WGS) entry which is preliminary data.</text>
</comment>
<dbReference type="Proteomes" id="UP000295611">
    <property type="component" value="Unassembled WGS sequence"/>
</dbReference>
<evidence type="ECO:0000259" key="5">
    <source>
        <dbReference type="PROSITE" id="PS50977"/>
    </source>
</evidence>
<organism evidence="6 7">
    <name type="scientific">Paludibacterium purpuratum</name>
    <dbReference type="NCBI Taxonomy" id="1144873"/>
    <lineage>
        <taxon>Bacteria</taxon>
        <taxon>Pseudomonadati</taxon>
        <taxon>Pseudomonadota</taxon>
        <taxon>Betaproteobacteria</taxon>
        <taxon>Neisseriales</taxon>
        <taxon>Chromobacteriaceae</taxon>
        <taxon>Paludibacterium</taxon>
    </lineage>
</organism>
<dbReference type="AlphaFoldDB" id="A0A4R7AYT3"/>
<accession>A0A4R7AYT3</accession>
<reference evidence="6 7" key="1">
    <citation type="submission" date="2019-03" db="EMBL/GenBank/DDBJ databases">
        <title>Genomic Encyclopedia of Type Strains, Phase III (KMG-III): the genomes of soil and plant-associated and newly described type strains.</title>
        <authorList>
            <person name="Whitman W."/>
        </authorList>
    </citation>
    <scope>NUCLEOTIDE SEQUENCE [LARGE SCALE GENOMIC DNA]</scope>
    <source>
        <strain evidence="6 7">CECT 8976</strain>
    </source>
</reference>
<dbReference type="PROSITE" id="PS50977">
    <property type="entry name" value="HTH_TETR_2"/>
    <property type="match status" value="1"/>
</dbReference>
<feature type="DNA-binding region" description="H-T-H motif" evidence="4">
    <location>
        <begin position="34"/>
        <end position="53"/>
    </location>
</feature>
<evidence type="ECO:0000256" key="2">
    <source>
        <dbReference type="ARBA" id="ARBA00023125"/>
    </source>
</evidence>
<evidence type="ECO:0000256" key="1">
    <source>
        <dbReference type="ARBA" id="ARBA00023015"/>
    </source>
</evidence>
<sequence>MPRKALTDDQRRARRATLLQAAQALYRQSGQLPTVAQIAETAGVAKGSVYLSFRTKEAIFIALLEDSFERLLFGLTPLLRALPSEPVAAAGHIAPALSDYLAEQRELLSLAGMGNAVLEQNLPLAEMLAFKRRLAQGLAQAGALLEARAPQLLGRGAAFLLQTWGLCVGLWQALDAHPGLAALRDEPDLTILRLDFRTELRHALYAMWLGALMGSQPVLPDFIE</sequence>
<dbReference type="GO" id="GO:0000976">
    <property type="term" value="F:transcription cis-regulatory region binding"/>
    <property type="evidence" value="ECO:0007669"/>
    <property type="project" value="TreeGrafter"/>
</dbReference>
<gene>
    <name evidence="6" type="ORF">DFP86_11420</name>
</gene>
<evidence type="ECO:0000256" key="3">
    <source>
        <dbReference type="ARBA" id="ARBA00023163"/>
    </source>
</evidence>
<evidence type="ECO:0000313" key="7">
    <source>
        <dbReference type="Proteomes" id="UP000295611"/>
    </source>
</evidence>
<dbReference type="InterPro" id="IPR041483">
    <property type="entry name" value="TetR_C_34"/>
</dbReference>
<dbReference type="InterPro" id="IPR009057">
    <property type="entry name" value="Homeodomain-like_sf"/>
</dbReference>
<dbReference type="Pfam" id="PF17929">
    <property type="entry name" value="TetR_C_34"/>
    <property type="match status" value="1"/>
</dbReference>
<protein>
    <submittedName>
        <fullName evidence="6">TetR family transcriptional regulator</fullName>
    </submittedName>
</protein>
<dbReference type="PRINTS" id="PR00455">
    <property type="entry name" value="HTHTETR"/>
</dbReference>
<dbReference type="PANTHER" id="PTHR30055:SF234">
    <property type="entry name" value="HTH-TYPE TRANSCRIPTIONAL REGULATOR BETI"/>
    <property type="match status" value="1"/>
</dbReference>
<dbReference type="InterPro" id="IPR050109">
    <property type="entry name" value="HTH-type_TetR-like_transc_reg"/>
</dbReference>
<feature type="domain" description="HTH tetR-type" evidence="5">
    <location>
        <begin position="12"/>
        <end position="71"/>
    </location>
</feature>
<evidence type="ECO:0000313" key="6">
    <source>
        <dbReference type="EMBL" id="TDR73259.1"/>
    </source>
</evidence>
<dbReference type="PANTHER" id="PTHR30055">
    <property type="entry name" value="HTH-TYPE TRANSCRIPTIONAL REGULATOR RUTR"/>
    <property type="match status" value="1"/>
</dbReference>
<dbReference type="Gene3D" id="1.10.357.10">
    <property type="entry name" value="Tetracycline Repressor, domain 2"/>
    <property type="match status" value="1"/>
</dbReference>
<dbReference type="SUPFAM" id="SSF46689">
    <property type="entry name" value="Homeodomain-like"/>
    <property type="match status" value="1"/>
</dbReference>
<keyword evidence="2 4" id="KW-0238">DNA-binding</keyword>